<dbReference type="FunFam" id="3.40.1390.30:FF:000001">
    <property type="entry name" value="GTP cyclohydrolase 1 type 2"/>
    <property type="match status" value="1"/>
</dbReference>
<feature type="binding site" evidence="6">
    <location>
        <position position="103"/>
    </location>
    <ligand>
        <name>a divalent metal cation</name>
        <dbReference type="ChEBI" id="CHEBI:60240"/>
        <label>1</label>
    </ligand>
</feature>
<proteinExistence type="inferred from homology"/>
<dbReference type="Gene3D" id="3.40.1390.30">
    <property type="entry name" value="NIF3 (NGG1p interacting factor 3)-like"/>
    <property type="match status" value="1"/>
</dbReference>
<gene>
    <name evidence="7" type="ORF">AB406_1780</name>
</gene>
<dbReference type="Proteomes" id="UP000189883">
    <property type="component" value="Chromosome"/>
</dbReference>
<evidence type="ECO:0000313" key="7">
    <source>
        <dbReference type="EMBL" id="AQY22722.1"/>
    </source>
</evidence>
<dbReference type="FunFam" id="3.30.70.120:FF:000006">
    <property type="entry name" value="GTP cyclohydrolase 1 type 2 homolog"/>
    <property type="match status" value="1"/>
</dbReference>
<protein>
    <recommendedName>
        <fullName evidence="3 5">GTP cyclohydrolase 1 type 2 homolog</fullName>
    </recommendedName>
</protein>
<dbReference type="AlphaFoldDB" id="A0A1S7DUA9"/>
<sequence length="365" mass="41075">MKIKELVAELNRLIPFAQAENFDNVGLLCGNPEREVTGILISHDTLEHIVDEAIEKNANVILSFHPIIFSGLKSITGKNYVERSVMKALENKIAIIAIHTALDNDFMGVNHRIGKELGLKNLKTLMPKNNDLQQLSVYVPKDYEEKVKDALFSAGAGSIGFYNECSFNIKGIGTFKPQEGSQPFIGQQGTRESVEETLISVIFEKYKKNTIIAAMKAAHPYEEVAYQIYNLENENQYLGLGQYGEFETEISEEDFLNLVKKTFGLQVIRHSQKLNKPIRKVAMLGGSGADGIKVALANRCDAYLTADLKYHDFFQAENQLLLCDIGHFESEQFIIQQLFELLSENFTKFATLKTTQSTNPVNYFI</sequence>
<name>A0A1S7DUA9_RIEAN</name>
<feature type="binding site" evidence="6">
    <location>
        <position position="327"/>
    </location>
    <ligand>
        <name>a divalent metal cation</name>
        <dbReference type="ChEBI" id="CHEBI:60240"/>
        <label>1</label>
    </ligand>
</feature>
<keyword evidence="4 5" id="KW-0479">Metal-binding</keyword>
<dbReference type="GO" id="GO:0016787">
    <property type="term" value="F:hydrolase activity"/>
    <property type="evidence" value="ECO:0007669"/>
    <property type="project" value="UniProtKB-KW"/>
</dbReference>
<evidence type="ECO:0000256" key="4">
    <source>
        <dbReference type="ARBA" id="ARBA00022723"/>
    </source>
</evidence>
<accession>A0A1S7DUA9</accession>
<dbReference type="PANTHER" id="PTHR13799:SF14">
    <property type="entry name" value="GTP CYCLOHYDROLASE 1 TYPE 2 HOMOLOG"/>
    <property type="match status" value="1"/>
</dbReference>
<evidence type="ECO:0000256" key="2">
    <source>
        <dbReference type="ARBA" id="ARBA00011643"/>
    </source>
</evidence>
<dbReference type="NCBIfam" id="TIGR00486">
    <property type="entry name" value="YbgI_SA1388"/>
    <property type="match status" value="1"/>
</dbReference>
<dbReference type="InterPro" id="IPR002678">
    <property type="entry name" value="DUF34/NIF3"/>
</dbReference>
<dbReference type="InterPro" id="IPR036069">
    <property type="entry name" value="DUF34/NIF3_sf"/>
</dbReference>
<feature type="binding site" evidence="6">
    <location>
        <position position="65"/>
    </location>
    <ligand>
        <name>a divalent metal cation</name>
        <dbReference type="ChEBI" id="CHEBI:60240"/>
        <label>1</label>
    </ligand>
</feature>
<evidence type="ECO:0000256" key="3">
    <source>
        <dbReference type="ARBA" id="ARBA00022112"/>
    </source>
</evidence>
<dbReference type="GO" id="GO:0005737">
    <property type="term" value="C:cytoplasm"/>
    <property type="evidence" value="ECO:0007669"/>
    <property type="project" value="TreeGrafter"/>
</dbReference>
<dbReference type="InterPro" id="IPR015867">
    <property type="entry name" value="N-reg_PII/ATP_PRibTrfase_C"/>
</dbReference>
<evidence type="ECO:0000256" key="5">
    <source>
        <dbReference type="PIRNR" id="PIRNR037489"/>
    </source>
</evidence>
<dbReference type="PANTHER" id="PTHR13799">
    <property type="entry name" value="NGG1 INTERACTING FACTOR 3"/>
    <property type="match status" value="1"/>
</dbReference>
<feature type="binding site" evidence="6">
    <location>
        <position position="331"/>
    </location>
    <ligand>
        <name>a divalent metal cation</name>
        <dbReference type="ChEBI" id="CHEBI:60240"/>
        <label>1</label>
    </ligand>
</feature>
<evidence type="ECO:0000256" key="1">
    <source>
        <dbReference type="ARBA" id="ARBA00006964"/>
    </source>
</evidence>
<organism evidence="7 8">
    <name type="scientific">Riemerella anatipestifer</name>
    <name type="common">Moraxella anatipestifer</name>
    <dbReference type="NCBI Taxonomy" id="34085"/>
    <lineage>
        <taxon>Bacteria</taxon>
        <taxon>Pseudomonadati</taxon>
        <taxon>Bacteroidota</taxon>
        <taxon>Flavobacteriia</taxon>
        <taxon>Flavobacteriales</taxon>
        <taxon>Weeksellaceae</taxon>
        <taxon>Riemerella</taxon>
    </lineage>
</organism>
<dbReference type="GO" id="GO:0046872">
    <property type="term" value="F:metal ion binding"/>
    <property type="evidence" value="ECO:0007669"/>
    <property type="project" value="UniProtKB-UniRule"/>
</dbReference>
<dbReference type="Gene3D" id="3.30.70.120">
    <property type="match status" value="1"/>
</dbReference>
<keyword evidence="7" id="KW-0378">Hydrolase</keyword>
<evidence type="ECO:0000256" key="6">
    <source>
        <dbReference type="PIRSR" id="PIRSR602678-1"/>
    </source>
</evidence>
<dbReference type="PIRSF" id="PIRSF037489">
    <property type="entry name" value="UCP037489_NIF3_YqfO"/>
    <property type="match status" value="1"/>
</dbReference>
<dbReference type="Pfam" id="PF01784">
    <property type="entry name" value="DUF34_NIF3"/>
    <property type="match status" value="1"/>
</dbReference>
<dbReference type="EMBL" id="CP011859">
    <property type="protein sequence ID" value="AQY22722.1"/>
    <property type="molecule type" value="Genomic_DNA"/>
</dbReference>
<reference evidence="7 8" key="1">
    <citation type="submission" date="2015-06" db="EMBL/GenBank/DDBJ databases">
        <title>R. anatipestifer strain HXb2 is the most virulent strain so far, and the genome sequence would help us uncover the pathogenesis.</title>
        <authorList>
            <person name="Hu Q."/>
            <person name="Qi J."/>
            <person name="Bo H."/>
            <person name="Liu G."/>
            <person name="Tao M."/>
            <person name="Ding Y."/>
            <person name="Xue Y."/>
        </authorList>
    </citation>
    <scope>NUCLEOTIDE SEQUENCE [LARGE SCALE GENOMIC DNA]</scope>
    <source>
        <strain evidence="7 8">HXb2</strain>
    </source>
</reference>
<dbReference type="RefSeq" id="WP_079207871.1">
    <property type="nucleotide sequence ID" value="NZ_CP011859.1"/>
</dbReference>
<comment type="similarity">
    <text evidence="1 5">Belongs to the GTP cyclohydrolase I type 2/NIF3 family.</text>
</comment>
<evidence type="ECO:0000313" key="8">
    <source>
        <dbReference type="Proteomes" id="UP000189883"/>
    </source>
</evidence>
<comment type="subunit">
    <text evidence="2">Homohexamer.</text>
</comment>
<dbReference type="SUPFAM" id="SSF102705">
    <property type="entry name" value="NIF3 (NGG1p interacting factor 3)-like"/>
    <property type="match status" value="1"/>
</dbReference>
<dbReference type="InterPro" id="IPR017221">
    <property type="entry name" value="DUF34/NIF3_bac"/>
</dbReference>